<protein>
    <submittedName>
        <fullName evidence="2">Uncharacterized protein</fullName>
    </submittedName>
</protein>
<feature type="region of interest" description="Disordered" evidence="1">
    <location>
        <begin position="1"/>
        <end position="56"/>
    </location>
</feature>
<feature type="compositionally biased region" description="Polar residues" evidence="1">
    <location>
        <begin position="1"/>
        <end position="10"/>
    </location>
</feature>
<evidence type="ECO:0000256" key="1">
    <source>
        <dbReference type="SAM" id="MobiDB-lite"/>
    </source>
</evidence>
<gene>
    <name evidence="2" type="ORF">RI129_001191</name>
</gene>
<evidence type="ECO:0000313" key="3">
    <source>
        <dbReference type="Proteomes" id="UP001329430"/>
    </source>
</evidence>
<dbReference type="EMBL" id="JAVRBK010000001">
    <property type="protein sequence ID" value="KAK5650162.1"/>
    <property type="molecule type" value="Genomic_DNA"/>
</dbReference>
<name>A0AAN7ZSG5_9COLE</name>
<evidence type="ECO:0000313" key="2">
    <source>
        <dbReference type="EMBL" id="KAK5650162.1"/>
    </source>
</evidence>
<dbReference type="Proteomes" id="UP001329430">
    <property type="component" value="Chromosome 1"/>
</dbReference>
<dbReference type="AlphaFoldDB" id="A0AAN7ZSG5"/>
<accession>A0AAN7ZSG5</accession>
<feature type="compositionally biased region" description="Polar residues" evidence="1">
    <location>
        <begin position="35"/>
        <end position="45"/>
    </location>
</feature>
<organism evidence="2 3">
    <name type="scientific">Pyrocoelia pectoralis</name>
    <dbReference type="NCBI Taxonomy" id="417401"/>
    <lineage>
        <taxon>Eukaryota</taxon>
        <taxon>Metazoa</taxon>
        <taxon>Ecdysozoa</taxon>
        <taxon>Arthropoda</taxon>
        <taxon>Hexapoda</taxon>
        <taxon>Insecta</taxon>
        <taxon>Pterygota</taxon>
        <taxon>Neoptera</taxon>
        <taxon>Endopterygota</taxon>
        <taxon>Coleoptera</taxon>
        <taxon>Polyphaga</taxon>
        <taxon>Elateriformia</taxon>
        <taxon>Elateroidea</taxon>
        <taxon>Lampyridae</taxon>
        <taxon>Lampyrinae</taxon>
        <taxon>Pyrocoelia</taxon>
    </lineage>
</organism>
<keyword evidence="3" id="KW-1185">Reference proteome</keyword>
<proteinExistence type="predicted"/>
<reference evidence="2 3" key="1">
    <citation type="journal article" date="2024" name="Insects">
        <title>An Improved Chromosome-Level Genome Assembly of the Firefly Pyrocoelia pectoralis.</title>
        <authorList>
            <person name="Fu X."/>
            <person name="Meyer-Rochow V.B."/>
            <person name="Ballantyne L."/>
            <person name="Zhu X."/>
        </authorList>
    </citation>
    <scope>NUCLEOTIDE SEQUENCE [LARGE SCALE GENOMIC DNA]</scope>
    <source>
        <strain evidence="2">XCY_ONT2</strain>
    </source>
</reference>
<comment type="caution">
    <text evidence="2">The sequence shown here is derived from an EMBL/GenBank/DDBJ whole genome shotgun (WGS) entry which is preliminary data.</text>
</comment>
<sequence>MLDQENSITSKPEKKLSKGKRKLATLLPEKKRLTKQLSKSTTSATVDLHEPLLALS</sequence>